<evidence type="ECO:0000313" key="1">
    <source>
        <dbReference type="EMBL" id="PNF23618.1"/>
    </source>
</evidence>
<gene>
    <name evidence="1" type="ORF">B7P43_G03050</name>
</gene>
<reference evidence="1 2" key="1">
    <citation type="submission" date="2017-12" db="EMBL/GenBank/DDBJ databases">
        <title>Hemimetabolous genomes reveal molecular basis of termite eusociality.</title>
        <authorList>
            <person name="Harrison M.C."/>
            <person name="Jongepier E."/>
            <person name="Robertson H.M."/>
            <person name="Arning N."/>
            <person name="Bitard-Feildel T."/>
            <person name="Chao H."/>
            <person name="Childers C.P."/>
            <person name="Dinh H."/>
            <person name="Doddapaneni H."/>
            <person name="Dugan S."/>
            <person name="Gowin J."/>
            <person name="Greiner C."/>
            <person name="Han Y."/>
            <person name="Hu H."/>
            <person name="Hughes D.S.T."/>
            <person name="Huylmans A.-K."/>
            <person name="Kemena C."/>
            <person name="Kremer L.P.M."/>
            <person name="Lee S.L."/>
            <person name="Lopez-Ezquerra A."/>
            <person name="Mallet L."/>
            <person name="Monroy-Kuhn J.M."/>
            <person name="Moser A."/>
            <person name="Murali S.C."/>
            <person name="Muzny D.M."/>
            <person name="Otani S."/>
            <person name="Piulachs M.-D."/>
            <person name="Poelchau M."/>
            <person name="Qu J."/>
            <person name="Schaub F."/>
            <person name="Wada-Katsumata A."/>
            <person name="Worley K.C."/>
            <person name="Xie Q."/>
            <person name="Ylla G."/>
            <person name="Poulsen M."/>
            <person name="Gibbs R.A."/>
            <person name="Schal C."/>
            <person name="Richards S."/>
            <person name="Belles X."/>
            <person name="Korb J."/>
            <person name="Bornberg-Bauer E."/>
        </authorList>
    </citation>
    <scope>NUCLEOTIDE SEQUENCE [LARGE SCALE GENOMIC DNA]</scope>
    <source>
        <tissue evidence="1">Whole body</tissue>
    </source>
</reference>
<dbReference type="InParanoid" id="A0A2J7Q4W1"/>
<accession>A0A2J7Q4W1</accession>
<dbReference type="EMBL" id="NEVH01018373">
    <property type="protein sequence ID" value="PNF23618.1"/>
    <property type="molecule type" value="Genomic_DNA"/>
</dbReference>
<dbReference type="AlphaFoldDB" id="A0A2J7Q4W1"/>
<sequence>MFHIFGCVKITVQFRVKIYSDMEHESDSSKGSVCCALASDFMKFCSEVTATASLENYAQPQLP</sequence>
<keyword evidence="2" id="KW-1185">Reference proteome</keyword>
<dbReference type="Proteomes" id="UP000235965">
    <property type="component" value="Unassembled WGS sequence"/>
</dbReference>
<evidence type="ECO:0000313" key="2">
    <source>
        <dbReference type="Proteomes" id="UP000235965"/>
    </source>
</evidence>
<comment type="caution">
    <text evidence="1">The sequence shown here is derived from an EMBL/GenBank/DDBJ whole genome shotgun (WGS) entry which is preliminary data.</text>
</comment>
<organism evidence="1 2">
    <name type="scientific">Cryptotermes secundus</name>
    <dbReference type="NCBI Taxonomy" id="105785"/>
    <lineage>
        <taxon>Eukaryota</taxon>
        <taxon>Metazoa</taxon>
        <taxon>Ecdysozoa</taxon>
        <taxon>Arthropoda</taxon>
        <taxon>Hexapoda</taxon>
        <taxon>Insecta</taxon>
        <taxon>Pterygota</taxon>
        <taxon>Neoptera</taxon>
        <taxon>Polyneoptera</taxon>
        <taxon>Dictyoptera</taxon>
        <taxon>Blattodea</taxon>
        <taxon>Blattoidea</taxon>
        <taxon>Termitoidae</taxon>
        <taxon>Kalotermitidae</taxon>
        <taxon>Cryptotermitinae</taxon>
        <taxon>Cryptotermes</taxon>
    </lineage>
</organism>
<protein>
    <submittedName>
        <fullName evidence="1">Uncharacterized protein</fullName>
    </submittedName>
</protein>
<name>A0A2J7Q4W1_9NEOP</name>
<proteinExistence type="predicted"/>